<name>A0ACB9K589_9ASTR</name>
<evidence type="ECO:0000313" key="1">
    <source>
        <dbReference type="EMBL" id="KAI3827475.1"/>
    </source>
</evidence>
<proteinExistence type="predicted"/>
<gene>
    <name evidence="1" type="ORF">L1987_01551</name>
</gene>
<protein>
    <submittedName>
        <fullName evidence="1">Uncharacterized protein</fullName>
    </submittedName>
</protein>
<dbReference type="Proteomes" id="UP001056120">
    <property type="component" value="Linkage Group LG01"/>
</dbReference>
<keyword evidence="2" id="KW-1185">Reference proteome</keyword>
<comment type="caution">
    <text evidence="1">The sequence shown here is derived from an EMBL/GenBank/DDBJ whole genome shotgun (WGS) entry which is preliminary data.</text>
</comment>
<sequence>MIEEALQTKKALIVLDDIDGHGQLVDLLGTGKINEESKIIITTKENTDNWLDFRYWRCQEYEMRLLNDNESSELLCRHAFRSETPNAGFHEVVLQAVQYCEGNPLALEVLGTSLFKNDTIRYWESRLSLFGRDIDSRIQDVLVRSYESLPCDTVKGLFLIIVCFFNGIDMDYVVKILEPDYSAIAGIEILTSRCLLSVSPNKKLRMHRLVQEMGKNVVRQESDLPAKRSRGAKRLQGLALNMKMLAEENFTLKDTKHACVRGWRKNGRPKQVNPSFTELKTVRCIIHGPQLEVNSLHSTQEIYGKQKVKSGDEITMDESDPYSYRRYPVVDTSEIMEISGLTIKEAPPGVVDEDKVYVAVGKNMKESQSTLLWALHNSGGRQICILHVHQPAKKIPLMGTVFQINQLEADHVRAYHERERHVMRQLLVKYNQTCQQQTGVSAEVHYIEVDPIEKGIVEFILQHNVRRLVMGGAADKHYSK</sequence>
<reference evidence="2" key="1">
    <citation type="journal article" date="2022" name="Mol. Ecol. Resour.">
        <title>The genomes of chicory, endive, great burdock and yacon provide insights into Asteraceae palaeo-polyploidization history and plant inulin production.</title>
        <authorList>
            <person name="Fan W."/>
            <person name="Wang S."/>
            <person name="Wang H."/>
            <person name="Wang A."/>
            <person name="Jiang F."/>
            <person name="Liu H."/>
            <person name="Zhao H."/>
            <person name="Xu D."/>
            <person name="Zhang Y."/>
        </authorList>
    </citation>
    <scope>NUCLEOTIDE SEQUENCE [LARGE SCALE GENOMIC DNA]</scope>
    <source>
        <strain evidence="2">cv. Yunnan</strain>
    </source>
</reference>
<accession>A0ACB9K589</accession>
<reference evidence="1 2" key="2">
    <citation type="journal article" date="2022" name="Mol. Ecol. Resour.">
        <title>The genomes of chicory, endive, great burdock and yacon provide insights into Asteraceae paleo-polyploidization history and plant inulin production.</title>
        <authorList>
            <person name="Fan W."/>
            <person name="Wang S."/>
            <person name="Wang H."/>
            <person name="Wang A."/>
            <person name="Jiang F."/>
            <person name="Liu H."/>
            <person name="Zhao H."/>
            <person name="Xu D."/>
            <person name="Zhang Y."/>
        </authorList>
    </citation>
    <scope>NUCLEOTIDE SEQUENCE [LARGE SCALE GENOMIC DNA]</scope>
    <source>
        <strain evidence="2">cv. Yunnan</strain>
        <tissue evidence="1">Leaves</tissue>
    </source>
</reference>
<evidence type="ECO:0000313" key="2">
    <source>
        <dbReference type="Proteomes" id="UP001056120"/>
    </source>
</evidence>
<dbReference type="EMBL" id="CM042018">
    <property type="protein sequence ID" value="KAI3827475.1"/>
    <property type="molecule type" value="Genomic_DNA"/>
</dbReference>
<organism evidence="1 2">
    <name type="scientific">Smallanthus sonchifolius</name>
    <dbReference type="NCBI Taxonomy" id="185202"/>
    <lineage>
        <taxon>Eukaryota</taxon>
        <taxon>Viridiplantae</taxon>
        <taxon>Streptophyta</taxon>
        <taxon>Embryophyta</taxon>
        <taxon>Tracheophyta</taxon>
        <taxon>Spermatophyta</taxon>
        <taxon>Magnoliopsida</taxon>
        <taxon>eudicotyledons</taxon>
        <taxon>Gunneridae</taxon>
        <taxon>Pentapetalae</taxon>
        <taxon>asterids</taxon>
        <taxon>campanulids</taxon>
        <taxon>Asterales</taxon>
        <taxon>Asteraceae</taxon>
        <taxon>Asteroideae</taxon>
        <taxon>Heliantheae alliance</taxon>
        <taxon>Millerieae</taxon>
        <taxon>Smallanthus</taxon>
    </lineage>
</organism>